<reference evidence="6 7" key="1">
    <citation type="submission" date="2017-05" db="EMBL/GenBank/DDBJ databases">
        <authorList>
            <person name="Varghese N."/>
            <person name="Submissions S."/>
        </authorList>
    </citation>
    <scope>NUCLEOTIDE SEQUENCE [LARGE SCALE GENOMIC DNA]</scope>
    <source>
        <strain evidence="6 7">DSM 16304</strain>
    </source>
</reference>
<dbReference type="GO" id="GO:0005886">
    <property type="term" value="C:plasma membrane"/>
    <property type="evidence" value="ECO:0007669"/>
    <property type="project" value="UniProtKB-SubCell"/>
</dbReference>
<dbReference type="PANTHER" id="PTHR43483">
    <property type="entry name" value="MEMBRANE TRANSPORTER PROTEIN HI_0806-RELATED"/>
    <property type="match status" value="1"/>
</dbReference>
<feature type="transmembrane region" description="Helical" evidence="5">
    <location>
        <begin position="48"/>
        <end position="72"/>
    </location>
</feature>
<evidence type="ECO:0000256" key="3">
    <source>
        <dbReference type="ARBA" id="ARBA00022989"/>
    </source>
</evidence>
<evidence type="ECO:0000256" key="2">
    <source>
        <dbReference type="ARBA" id="ARBA00022692"/>
    </source>
</evidence>
<dbReference type="Pfam" id="PF01925">
    <property type="entry name" value="TauE"/>
    <property type="match status" value="1"/>
</dbReference>
<evidence type="ECO:0000313" key="6">
    <source>
        <dbReference type="EMBL" id="SMO51274.1"/>
    </source>
</evidence>
<keyword evidence="5" id="KW-1003">Cell membrane</keyword>
<comment type="subcellular location">
    <subcellularLocation>
        <location evidence="5">Cell membrane</location>
        <topology evidence="5">Multi-pass membrane protein</topology>
    </subcellularLocation>
    <subcellularLocation>
        <location evidence="1">Membrane</location>
        <topology evidence="1">Multi-pass membrane protein</topology>
    </subcellularLocation>
</comment>
<gene>
    <name evidence="6" type="ORF">SAMN06269117_10829</name>
</gene>
<protein>
    <recommendedName>
        <fullName evidence="5">Probable membrane transporter protein</fullName>
    </recommendedName>
</protein>
<dbReference type="EMBL" id="FXTM01000008">
    <property type="protein sequence ID" value="SMO51274.1"/>
    <property type="molecule type" value="Genomic_DNA"/>
</dbReference>
<proteinExistence type="inferred from homology"/>
<feature type="transmembrane region" description="Helical" evidence="5">
    <location>
        <begin position="6"/>
        <end position="36"/>
    </location>
</feature>
<keyword evidence="4 5" id="KW-0472">Membrane</keyword>
<comment type="similarity">
    <text evidence="5">Belongs to the 4-toluene sulfonate uptake permease (TSUP) (TC 2.A.102) family.</text>
</comment>
<evidence type="ECO:0000256" key="5">
    <source>
        <dbReference type="RuleBase" id="RU363041"/>
    </source>
</evidence>
<dbReference type="PANTHER" id="PTHR43483:SF3">
    <property type="entry name" value="MEMBRANE TRANSPORTER PROTEIN HI_0806-RELATED"/>
    <property type="match status" value="1"/>
</dbReference>
<feature type="transmembrane region" description="Helical" evidence="5">
    <location>
        <begin position="177"/>
        <end position="199"/>
    </location>
</feature>
<dbReference type="AlphaFoldDB" id="A0A521BVQ5"/>
<dbReference type="InterPro" id="IPR002781">
    <property type="entry name" value="TM_pro_TauE-like"/>
</dbReference>
<dbReference type="Proteomes" id="UP000317315">
    <property type="component" value="Unassembled WGS sequence"/>
</dbReference>
<evidence type="ECO:0000256" key="4">
    <source>
        <dbReference type="ARBA" id="ARBA00023136"/>
    </source>
</evidence>
<evidence type="ECO:0000313" key="7">
    <source>
        <dbReference type="Proteomes" id="UP000317315"/>
    </source>
</evidence>
<accession>A0A521BVQ5</accession>
<name>A0A521BVQ5_9BACT</name>
<sequence>MEIYLILFLVGIISGFAAGLFGIGGGVILVPIFNYFFSMKGIPEEIGFKLSVATSLSVITVSTLFTSGLHIFKGKVEFGRVLRILPYIFSGILLGVLFSHLVSGSFLKRFFGVFLLLLSFKILTEKKGVLRFNLKESVLFPFTSLLSAFLSALLGIGGGVVVNTLMFSFSEMEVRTVVAFASVLSFINAFLGTLLYLLVPAERVLSYQVGYIYLPAALFVSIGGLIGSRLGVRILHTVEQKLLKRLFGVLLFLIGLRMLMK</sequence>
<feature type="transmembrane region" description="Helical" evidence="5">
    <location>
        <begin position="242"/>
        <end position="260"/>
    </location>
</feature>
<evidence type="ECO:0000256" key="1">
    <source>
        <dbReference type="ARBA" id="ARBA00004141"/>
    </source>
</evidence>
<keyword evidence="3 5" id="KW-1133">Transmembrane helix</keyword>
<feature type="transmembrane region" description="Helical" evidence="5">
    <location>
        <begin position="84"/>
        <end position="102"/>
    </location>
</feature>
<keyword evidence="2 5" id="KW-0812">Transmembrane</keyword>
<keyword evidence="7" id="KW-1185">Reference proteome</keyword>
<dbReference type="RefSeq" id="WP_246051323.1">
    <property type="nucleotide sequence ID" value="NZ_FXTM01000008.1"/>
</dbReference>
<feature type="transmembrane region" description="Helical" evidence="5">
    <location>
        <begin position="144"/>
        <end position="165"/>
    </location>
</feature>
<feature type="transmembrane region" description="Helical" evidence="5">
    <location>
        <begin position="211"/>
        <end position="230"/>
    </location>
</feature>
<organism evidence="6 7">
    <name type="scientific">Balnearium lithotrophicum</name>
    <dbReference type="NCBI Taxonomy" id="223788"/>
    <lineage>
        <taxon>Bacteria</taxon>
        <taxon>Pseudomonadati</taxon>
        <taxon>Aquificota</taxon>
        <taxon>Aquificia</taxon>
        <taxon>Desulfurobacteriales</taxon>
        <taxon>Desulfurobacteriaceae</taxon>
        <taxon>Balnearium</taxon>
    </lineage>
</organism>